<evidence type="ECO:0000313" key="2">
    <source>
        <dbReference type="Proteomes" id="UP001198701"/>
    </source>
</evidence>
<organism evidence="1 2">
    <name type="scientific">Massilia agrisoli</name>
    <dbReference type="NCBI Taxonomy" id="2892444"/>
    <lineage>
        <taxon>Bacteria</taxon>
        <taxon>Pseudomonadati</taxon>
        <taxon>Pseudomonadota</taxon>
        <taxon>Betaproteobacteria</taxon>
        <taxon>Burkholderiales</taxon>
        <taxon>Oxalobacteraceae</taxon>
        <taxon>Telluria group</taxon>
        <taxon>Massilia</taxon>
    </lineage>
</organism>
<dbReference type="SUPFAM" id="SSF56935">
    <property type="entry name" value="Porins"/>
    <property type="match status" value="1"/>
</dbReference>
<gene>
    <name evidence="1" type="ORF">LMJ30_16995</name>
</gene>
<protein>
    <submittedName>
        <fullName evidence="1">Exopolysaccharide biosynthesis protein EpsL</fullName>
    </submittedName>
</protein>
<dbReference type="RefSeq" id="WP_229433620.1">
    <property type="nucleotide sequence ID" value="NZ_JAJHPV010000020.1"/>
</dbReference>
<reference evidence="1 2" key="1">
    <citation type="submission" date="2021-11" db="EMBL/GenBank/DDBJ databases">
        <authorList>
            <person name="Huq M.A."/>
        </authorList>
    </citation>
    <scope>NUCLEOTIDE SEQUENCE [LARGE SCALE GENOMIC DNA]</scope>
    <source>
        <strain evidence="1 2">MAHUQ-52</strain>
    </source>
</reference>
<proteinExistence type="predicted"/>
<dbReference type="NCBIfam" id="TIGR03014">
    <property type="entry name" value="EpsL"/>
    <property type="match status" value="1"/>
</dbReference>
<sequence>MLKPFQTTLGAHAPRACRIALMIGAVCSMQVSQAAPGDEGFDVMAGLGYFHDDNLFRLADDQPAFDGKRSDSARQAHAGLVFNKTYSRQKIYAQAKLTKVEFDHFDQLDYDGKDLQARWNWQLGNRFEGVLGANYEQTLAPYTDFRSNERNLREHRRQYFDGAWRFHPSWRARTAASHDKYEYELLAQRFNNRTEDAYEAGVDYLPRSGSTVGLVARKVKGKYDNRRILGGLSLDESFEQDELKARVNWIASGSTTVQVLAGHAKRKYKSRSERDASGFNGRITATHQPRGKMRYTAAAWREFSAVESNIVSYSLNRGASVGATWDATAKIRVDANASYEKRAYNARVSQGAAQDLDDSLKQAALSATWSPRRTVAVTAQVARQERSGSPFLGLGRFKSNTVSLVANAQF</sequence>
<keyword evidence="2" id="KW-1185">Reference proteome</keyword>
<accession>A0ABS8IZJ9</accession>
<evidence type="ECO:0000313" key="1">
    <source>
        <dbReference type="EMBL" id="MCC6072634.1"/>
    </source>
</evidence>
<dbReference type="EMBL" id="JAJHPV010000020">
    <property type="protein sequence ID" value="MCC6072634.1"/>
    <property type="molecule type" value="Genomic_DNA"/>
</dbReference>
<dbReference type="InterPro" id="IPR017465">
    <property type="entry name" value="EpsL_proteobac"/>
</dbReference>
<dbReference type="Proteomes" id="UP001198701">
    <property type="component" value="Unassembled WGS sequence"/>
</dbReference>
<name>A0ABS8IZJ9_9BURK</name>
<comment type="caution">
    <text evidence="1">The sequence shown here is derived from an EMBL/GenBank/DDBJ whole genome shotgun (WGS) entry which is preliminary data.</text>
</comment>